<dbReference type="Pfam" id="PF15749">
    <property type="entry name" value="MRNIP"/>
    <property type="match status" value="1"/>
</dbReference>
<feature type="region of interest" description="Disordered" evidence="1">
    <location>
        <begin position="233"/>
        <end position="267"/>
    </location>
</feature>
<dbReference type="GO" id="GO:0030127">
    <property type="term" value="C:COPII vesicle coat"/>
    <property type="evidence" value="ECO:0007669"/>
    <property type="project" value="InterPro"/>
</dbReference>
<reference evidence="3" key="1">
    <citation type="journal article" date="2021" name="Sci. Adv.">
        <title>The American lobster genome reveals insights on longevity, neural, and immune adaptations.</title>
        <authorList>
            <person name="Polinski J.M."/>
            <person name="Zimin A.V."/>
            <person name="Clark K.F."/>
            <person name="Kohn A.B."/>
            <person name="Sadowski N."/>
            <person name="Timp W."/>
            <person name="Ptitsyn A."/>
            <person name="Khanna P."/>
            <person name="Romanova D.Y."/>
            <person name="Williams P."/>
            <person name="Greenwood S.J."/>
            <person name="Moroz L.L."/>
            <person name="Walt D.R."/>
            <person name="Bodnar A.G."/>
        </authorList>
    </citation>
    <scope>NUCLEOTIDE SEQUENCE</scope>
    <source>
        <strain evidence="3">GMGI-L3</strain>
    </source>
</reference>
<name>A0A8J5JJW7_HOMAM</name>
<dbReference type="SUPFAM" id="SSF82919">
    <property type="entry name" value="Zn-finger domain of Sec23/24"/>
    <property type="match status" value="1"/>
</dbReference>
<dbReference type="GO" id="GO:0008270">
    <property type="term" value="F:zinc ion binding"/>
    <property type="evidence" value="ECO:0007669"/>
    <property type="project" value="InterPro"/>
</dbReference>
<evidence type="ECO:0000256" key="1">
    <source>
        <dbReference type="SAM" id="MobiDB-lite"/>
    </source>
</evidence>
<feature type="compositionally biased region" description="Basic and acidic residues" evidence="1">
    <location>
        <begin position="254"/>
        <end position="267"/>
    </location>
</feature>
<feature type="compositionally biased region" description="Polar residues" evidence="1">
    <location>
        <begin position="114"/>
        <end position="135"/>
    </location>
</feature>
<dbReference type="PANTHER" id="PTHR15863:SF2">
    <property type="entry name" value="MRN COMPLEX-INTERACTING PROTEIN"/>
    <property type="match status" value="1"/>
</dbReference>
<dbReference type="EMBL" id="JAHLQT010037514">
    <property type="protein sequence ID" value="KAG7157289.1"/>
    <property type="molecule type" value="Genomic_DNA"/>
</dbReference>
<dbReference type="InterPro" id="IPR036174">
    <property type="entry name" value="Znf_Sec23_Sec24_sf"/>
</dbReference>
<dbReference type="AlphaFoldDB" id="A0A8J5JJW7"/>
<feature type="compositionally biased region" description="Basic and acidic residues" evidence="1">
    <location>
        <begin position="136"/>
        <end position="154"/>
    </location>
</feature>
<feature type="domain" description="MRN complex-interacting protein N-terminal" evidence="2">
    <location>
        <begin position="7"/>
        <end position="83"/>
    </location>
</feature>
<proteinExistence type="predicted"/>
<feature type="compositionally biased region" description="Low complexity" evidence="1">
    <location>
        <begin position="239"/>
        <end position="253"/>
    </location>
</feature>
<feature type="region of interest" description="Disordered" evidence="1">
    <location>
        <begin position="109"/>
        <end position="169"/>
    </location>
</feature>
<dbReference type="InterPro" id="IPR049472">
    <property type="entry name" value="MRNIP_N"/>
</dbReference>
<dbReference type="Proteomes" id="UP000747542">
    <property type="component" value="Unassembled WGS sequence"/>
</dbReference>
<dbReference type="GO" id="GO:0005634">
    <property type="term" value="C:nucleus"/>
    <property type="evidence" value="ECO:0007669"/>
    <property type="project" value="TreeGrafter"/>
</dbReference>
<evidence type="ECO:0000313" key="3">
    <source>
        <dbReference type="EMBL" id="KAG7157289.1"/>
    </source>
</evidence>
<dbReference type="GO" id="GO:0007095">
    <property type="term" value="P:mitotic G2 DNA damage checkpoint signaling"/>
    <property type="evidence" value="ECO:0007669"/>
    <property type="project" value="TreeGrafter"/>
</dbReference>
<protein>
    <submittedName>
        <fullName evidence="3">MRN complex-interacting protein-like</fullName>
    </submittedName>
</protein>
<dbReference type="InterPro" id="IPR032739">
    <property type="entry name" value="MRNIP"/>
</dbReference>
<dbReference type="PANTHER" id="PTHR15863">
    <property type="entry name" value="MRN COMPLEX-INTERACTING PROTEIN"/>
    <property type="match status" value="1"/>
</dbReference>
<keyword evidence="4" id="KW-1185">Reference proteome</keyword>
<gene>
    <name evidence="3" type="primary">Mrnip-L</name>
    <name evidence="3" type="ORF">Hamer_G005688</name>
</gene>
<accession>A0A8J5JJW7</accession>
<organism evidence="3 4">
    <name type="scientific">Homarus americanus</name>
    <name type="common">American lobster</name>
    <dbReference type="NCBI Taxonomy" id="6706"/>
    <lineage>
        <taxon>Eukaryota</taxon>
        <taxon>Metazoa</taxon>
        <taxon>Ecdysozoa</taxon>
        <taxon>Arthropoda</taxon>
        <taxon>Crustacea</taxon>
        <taxon>Multicrustacea</taxon>
        <taxon>Malacostraca</taxon>
        <taxon>Eumalacostraca</taxon>
        <taxon>Eucarida</taxon>
        <taxon>Decapoda</taxon>
        <taxon>Pleocyemata</taxon>
        <taxon>Astacidea</taxon>
        <taxon>Nephropoidea</taxon>
        <taxon>Nephropidae</taxon>
        <taxon>Homarus</taxon>
    </lineage>
</organism>
<evidence type="ECO:0000313" key="4">
    <source>
        <dbReference type="Proteomes" id="UP000747542"/>
    </source>
</evidence>
<comment type="caution">
    <text evidence="3">The sequence shown here is derived from an EMBL/GenBank/DDBJ whole genome shotgun (WGS) entry which is preliminary data.</text>
</comment>
<evidence type="ECO:0000259" key="2">
    <source>
        <dbReference type="Pfam" id="PF15749"/>
    </source>
</evidence>
<dbReference type="GO" id="GO:0006888">
    <property type="term" value="P:endoplasmic reticulum to Golgi vesicle-mediated transport"/>
    <property type="evidence" value="ECO:0007669"/>
    <property type="project" value="InterPro"/>
</dbReference>
<dbReference type="GO" id="GO:0003682">
    <property type="term" value="F:chromatin binding"/>
    <property type="evidence" value="ECO:0007669"/>
    <property type="project" value="TreeGrafter"/>
</dbReference>
<sequence>MGQELYVLRCYSCLAFQSHQVRKDRKFVCKVCGAKQSVKKNYGQGTGKDCRNHVQKLNMLRGTFEIEQERRIESQINENEKAAELPWEDSTYNSAMFITTSNINSHLSDESFGDSETNRISSAGDSAMASSTHSNGIKEDLDAGFDHESPEVTQKRKWKQKTHQGPTRSHINRRELMRQDNWSSRPYPGSLVNISGRKLDVGVQASKGGNSERLDPLENWSIRLGGEQNLIMNKRDSTSSRGVPRSSSESLLESTRKFGEREEEVMRGTKHLPIRNATNCKIDQKAYFGNSDENSDKNCKTRIQYQHNSDKVLEESLEPGVTIHSKENSKECGQTQHGILKIDHVSGYVSKETSCDYQMDRNILSVRDTSPNKDTYPIPKINQMLNRKGITQQNNPTTVDKMHVKEMQFTPSVKVVNCPAMKTTINKPLDRGKQSSVNIFAKNLKGFSSALSQLNSGLGKQGTFHAEATYNKYEAAEEFEDIVNFDL</sequence>
<dbReference type="GO" id="GO:0006886">
    <property type="term" value="P:intracellular protein transport"/>
    <property type="evidence" value="ECO:0007669"/>
    <property type="project" value="InterPro"/>
</dbReference>